<sequence>MIQQGINSGEFKIKNAEIAAGVVRDAVTIFVHPA</sequence>
<proteinExistence type="predicted"/>
<evidence type="ECO:0000313" key="1">
    <source>
        <dbReference type="EMBL" id="MBF7957969.1"/>
    </source>
</evidence>
<keyword evidence="2" id="KW-1185">Reference proteome</keyword>
<name>A0ABS0DZ42_9GAMM</name>
<reference evidence="1 2" key="1">
    <citation type="submission" date="2020-11" db="EMBL/GenBank/DDBJ databases">
        <title>Taxonomic investigation of Rahnella spp.</title>
        <authorList>
            <person name="Lee S.D."/>
        </authorList>
    </citation>
    <scope>NUCLEOTIDE SEQUENCE [LARGE SCALE GENOMIC DNA]</scope>
    <source>
        <strain evidence="1 2">SAP-10</strain>
    </source>
</reference>
<evidence type="ECO:0000313" key="2">
    <source>
        <dbReference type="Proteomes" id="UP000600307"/>
    </source>
</evidence>
<accession>A0ABS0DZ42</accession>
<organism evidence="1 2">
    <name type="scientific">Rahnella victoriana</name>
    <dbReference type="NCBI Taxonomy" id="1510570"/>
    <lineage>
        <taxon>Bacteria</taxon>
        <taxon>Pseudomonadati</taxon>
        <taxon>Pseudomonadota</taxon>
        <taxon>Gammaproteobacteria</taxon>
        <taxon>Enterobacterales</taxon>
        <taxon>Yersiniaceae</taxon>
        <taxon>Rahnella</taxon>
    </lineage>
</organism>
<comment type="caution">
    <text evidence="1">The sequence shown here is derived from an EMBL/GenBank/DDBJ whole genome shotgun (WGS) entry which is preliminary data.</text>
</comment>
<dbReference type="Proteomes" id="UP000600307">
    <property type="component" value="Unassembled WGS sequence"/>
</dbReference>
<protein>
    <submittedName>
        <fullName evidence="1">Uncharacterized protein</fullName>
    </submittedName>
</protein>
<dbReference type="RefSeq" id="WP_162928630.1">
    <property type="nucleotide sequence ID" value="NZ_JADOBH010000005.1"/>
</dbReference>
<gene>
    <name evidence="1" type="ORF">IV431_20630</name>
</gene>
<dbReference type="EMBL" id="JADOBH010000005">
    <property type="protein sequence ID" value="MBF7957969.1"/>
    <property type="molecule type" value="Genomic_DNA"/>
</dbReference>